<reference evidence="2" key="1">
    <citation type="journal article" date="2018" name="BMC Genomics">
        <title>Genomic insights into host adaptation between the wheat stripe rust pathogen (Puccinia striiformis f. sp. tritici) and the barley stripe rust pathogen (Puccinia striiformis f. sp. hordei).</title>
        <authorList>
            <person name="Xia C."/>
            <person name="Wang M."/>
            <person name="Yin C."/>
            <person name="Cornejo O.E."/>
            <person name="Hulbert S.H."/>
            <person name="Chen X."/>
        </authorList>
    </citation>
    <scope>NUCLEOTIDE SEQUENCE [LARGE SCALE GENOMIC DNA]</scope>
    <source>
        <strain evidence="2">93-210</strain>
    </source>
</reference>
<dbReference type="EMBL" id="CM045877">
    <property type="protein sequence ID" value="KAI7940761.1"/>
    <property type="molecule type" value="Genomic_DNA"/>
</dbReference>
<reference evidence="1 2" key="3">
    <citation type="journal article" date="2022" name="Microbiol. Spectr.">
        <title>Folding features and dynamics of 3D genome architecture in plant fungal pathogens.</title>
        <authorList>
            <person name="Xia C."/>
        </authorList>
    </citation>
    <scope>NUCLEOTIDE SEQUENCE [LARGE SCALE GENOMIC DNA]</scope>
    <source>
        <strain evidence="1 2">93-210</strain>
    </source>
</reference>
<evidence type="ECO:0000313" key="1">
    <source>
        <dbReference type="EMBL" id="KAI7940761.1"/>
    </source>
</evidence>
<reference evidence="2" key="2">
    <citation type="journal article" date="2018" name="Mol. Plant Microbe Interact.">
        <title>Genome sequence resources for the wheat stripe rust pathogen (Puccinia striiformis f. sp. tritici) and the barley stripe rust pathogen (Puccinia striiformis f. sp. hordei).</title>
        <authorList>
            <person name="Xia C."/>
            <person name="Wang M."/>
            <person name="Yin C."/>
            <person name="Cornejo O.E."/>
            <person name="Hulbert S.H."/>
            <person name="Chen X."/>
        </authorList>
    </citation>
    <scope>NUCLEOTIDE SEQUENCE [LARGE SCALE GENOMIC DNA]</scope>
    <source>
        <strain evidence="2">93-210</strain>
    </source>
</reference>
<comment type="caution">
    <text evidence="1">The sequence shown here is derived from an EMBL/GenBank/DDBJ whole genome shotgun (WGS) entry which is preliminary data.</text>
</comment>
<gene>
    <name evidence="1" type="ORF">MJO28_013046</name>
</gene>
<accession>A0ACC0DXF1</accession>
<dbReference type="Proteomes" id="UP001060170">
    <property type="component" value="Chromosome 13"/>
</dbReference>
<name>A0ACC0DXF1_9BASI</name>
<keyword evidence="2" id="KW-1185">Reference proteome</keyword>
<sequence>ARACDGPCAQAPPSHSWWSLACSLPSTTAPPQTDTVCSPDQTLVNNYNLGLSTSADLSAPLAFLKLKKAATLADNIYHSSHQTGFKTLFALSIRFISMILFHASSPTDCLFSSSNTVSDLVYRKYKPLFKYAVVRAALEGQLLDDINVMHGSSVSPDSLDQWSNLYKQTQSVVCDLATYLTGGRPLLLNNDEHVFILDLVTKKPTIYMSEIKNSLAANLDIHISLATIWNKLHHCLHLSRKCIRKDPGQQGEYMALMAHYEPHMLVFADKSGVCLNGITCTQGWAPIGKHTAQVVSEHVTHKFNPILAVALSGLVAVMT</sequence>
<proteinExistence type="predicted"/>
<feature type="non-terminal residue" evidence="1">
    <location>
        <position position="1"/>
    </location>
</feature>
<evidence type="ECO:0000313" key="2">
    <source>
        <dbReference type="Proteomes" id="UP001060170"/>
    </source>
</evidence>
<organism evidence="1 2">
    <name type="scientific">Puccinia striiformis f. sp. tritici</name>
    <dbReference type="NCBI Taxonomy" id="168172"/>
    <lineage>
        <taxon>Eukaryota</taxon>
        <taxon>Fungi</taxon>
        <taxon>Dikarya</taxon>
        <taxon>Basidiomycota</taxon>
        <taxon>Pucciniomycotina</taxon>
        <taxon>Pucciniomycetes</taxon>
        <taxon>Pucciniales</taxon>
        <taxon>Pucciniaceae</taxon>
        <taxon>Puccinia</taxon>
    </lineage>
</organism>
<protein>
    <submittedName>
        <fullName evidence="1">Uncharacterized protein</fullName>
    </submittedName>
</protein>